<dbReference type="GO" id="GO:0005762">
    <property type="term" value="C:mitochondrial large ribosomal subunit"/>
    <property type="evidence" value="ECO:0007669"/>
    <property type="project" value="TreeGrafter"/>
</dbReference>
<dbReference type="PANTHER" id="PTHR12934">
    <property type="entry name" value="50S RIBOSOMAL PROTEIN L15"/>
    <property type="match status" value="1"/>
</dbReference>
<dbReference type="FunFam" id="3.100.10.10:FF:000011">
    <property type="entry name" value="50S ribosomal subunit protein L15"/>
    <property type="match status" value="1"/>
</dbReference>
<dbReference type="InterPro" id="IPR030878">
    <property type="entry name" value="Ribosomal_uL15"/>
</dbReference>
<dbReference type="Proteomes" id="UP000192927">
    <property type="component" value="Unassembled WGS sequence"/>
</dbReference>
<comment type="similarity">
    <text evidence="1">Belongs to the universal ribosomal protein uL15 family.</text>
</comment>
<keyword evidence="7" id="KW-1185">Reference proteome</keyword>
<dbReference type="InterPro" id="IPR005749">
    <property type="entry name" value="Ribosomal_uL15_bac-type"/>
</dbReference>
<dbReference type="PANTHER" id="PTHR12934:SF11">
    <property type="entry name" value="LARGE RIBOSOMAL SUBUNIT PROTEIN UL15M"/>
    <property type="match status" value="1"/>
</dbReference>
<evidence type="ECO:0000313" key="7">
    <source>
        <dbReference type="Proteomes" id="UP000192927"/>
    </source>
</evidence>
<feature type="region of interest" description="Disordered" evidence="4">
    <location>
        <begin position="53"/>
        <end position="89"/>
    </location>
</feature>
<evidence type="ECO:0000256" key="2">
    <source>
        <dbReference type="ARBA" id="ARBA00022980"/>
    </source>
</evidence>
<evidence type="ECO:0000256" key="1">
    <source>
        <dbReference type="ARBA" id="ARBA00007320"/>
    </source>
</evidence>
<sequence length="290" mass="31394">MPPRLGSLLGASLSVPPPAYFICSFLLPGLQSQQRGASILSCLSDNAGAYNKKIRRGRGPASGKGKTSGRGHKGQKQHGKVPRGFNGGQTPLEVVHGKRGFVNVFSVDMQPVNIDRIQAWIDQGRIDPSRPITLKELGESRCVTNIKDGVKLLAKGSEQLRTPLNVVVSQASAAAISAIEAAGGSVTTRYFTPFSIQRILRGRTDPINSLRSHDTDADSILRGGFQQRLPDPTSRKDIEYYRDPAHRGYLSHLVPEGQGPSLFFKTPTTGMPARRKASSAKAVAAENRMW</sequence>
<evidence type="ECO:0000256" key="4">
    <source>
        <dbReference type="SAM" id="MobiDB-lite"/>
    </source>
</evidence>
<dbReference type="GO" id="GO:0006412">
    <property type="term" value="P:translation"/>
    <property type="evidence" value="ECO:0007669"/>
    <property type="project" value="InterPro"/>
</dbReference>
<dbReference type="HAMAP" id="MF_01341">
    <property type="entry name" value="Ribosomal_uL15"/>
    <property type="match status" value="1"/>
</dbReference>
<dbReference type="SUPFAM" id="SSF52080">
    <property type="entry name" value="Ribosomal proteins L15p and L18e"/>
    <property type="match status" value="1"/>
</dbReference>
<feature type="domain" description="Large ribosomal subunit protein uL15/eL18" evidence="5">
    <location>
        <begin position="111"/>
        <end position="187"/>
    </location>
</feature>
<name>A0A1W5DED3_9LECA</name>
<evidence type="ECO:0000256" key="3">
    <source>
        <dbReference type="ARBA" id="ARBA00023274"/>
    </source>
</evidence>
<accession>A0A1W5DED3</accession>
<dbReference type="AlphaFoldDB" id="A0A1W5DED3"/>
<dbReference type="GO" id="GO:0003735">
    <property type="term" value="F:structural constituent of ribosome"/>
    <property type="evidence" value="ECO:0007669"/>
    <property type="project" value="InterPro"/>
</dbReference>
<evidence type="ECO:0000259" key="5">
    <source>
        <dbReference type="Pfam" id="PF00828"/>
    </source>
</evidence>
<reference evidence="7" key="1">
    <citation type="submission" date="2017-03" db="EMBL/GenBank/DDBJ databases">
        <authorList>
            <person name="Sharma R."/>
            <person name="Thines M."/>
        </authorList>
    </citation>
    <scope>NUCLEOTIDE SEQUENCE [LARGE SCALE GENOMIC DNA]</scope>
</reference>
<keyword evidence="2" id="KW-0689">Ribosomal protein</keyword>
<protein>
    <submittedName>
        <fullName evidence="6">50s ribosomal subunit protein l15</fullName>
    </submittedName>
</protein>
<feature type="compositionally biased region" description="Basic residues" evidence="4">
    <location>
        <begin position="67"/>
        <end position="81"/>
    </location>
</feature>
<dbReference type="EMBL" id="FWEW01003889">
    <property type="protein sequence ID" value="SLM41537.1"/>
    <property type="molecule type" value="Genomic_DNA"/>
</dbReference>
<dbReference type="InterPro" id="IPR036227">
    <property type="entry name" value="Ribosomal_uL15/eL18_sf"/>
</dbReference>
<dbReference type="NCBIfam" id="TIGR01071">
    <property type="entry name" value="rplO_bact"/>
    <property type="match status" value="1"/>
</dbReference>
<proteinExistence type="inferred from homology"/>
<dbReference type="Pfam" id="PF00828">
    <property type="entry name" value="Ribosomal_L27A"/>
    <property type="match status" value="1"/>
</dbReference>
<keyword evidence="3" id="KW-0687">Ribonucleoprotein</keyword>
<organism evidence="6 7">
    <name type="scientific">Lasallia pustulata</name>
    <dbReference type="NCBI Taxonomy" id="136370"/>
    <lineage>
        <taxon>Eukaryota</taxon>
        <taxon>Fungi</taxon>
        <taxon>Dikarya</taxon>
        <taxon>Ascomycota</taxon>
        <taxon>Pezizomycotina</taxon>
        <taxon>Lecanoromycetes</taxon>
        <taxon>OSLEUM clade</taxon>
        <taxon>Umbilicariomycetidae</taxon>
        <taxon>Umbilicariales</taxon>
        <taxon>Umbilicariaceae</taxon>
        <taxon>Lasallia</taxon>
    </lineage>
</organism>
<evidence type="ECO:0000313" key="6">
    <source>
        <dbReference type="EMBL" id="SLM41537.1"/>
    </source>
</evidence>
<dbReference type="Gene3D" id="3.100.10.10">
    <property type="match status" value="1"/>
</dbReference>
<dbReference type="InterPro" id="IPR021131">
    <property type="entry name" value="Ribosomal_uL15/eL18"/>
</dbReference>